<reference evidence="2" key="1">
    <citation type="submission" date="2020-03" db="EMBL/GenBank/DDBJ databases">
        <title>The deep terrestrial virosphere.</title>
        <authorList>
            <person name="Holmfeldt K."/>
            <person name="Nilsson E."/>
            <person name="Simone D."/>
            <person name="Lopez-Fernandez M."/>
            <person name="Wu X."/>
            <person name="de Brujin I."/>
            <person name="Lundin D."/>
            <person name="Andersson A."/>
            <person name="Bertilsson S."/>
            <person name="Dopson M."/>
        </authorList>
    </citation>
    <scope>NUCLEOTIDE SEQUENCE</scope>
    <source>
        <strain evidence="2">MM415A00550</strain>
        <strain evidence="1">MM415B00794</strain>
    </source>
</reference>
<gene>
    <name evidence="2" type="ORF">MM415A00550_0008</name>
    <name evidence="1" type="ORF">MM415B00794_0020</name>
</gene>
<organism evidence="2">
    <name type="scientific">viral metagenome</name>
    <dbReference type="NCBI Taxonomy" id="1070528"/>
    <lineage>
        <taxon>unclassified sequences</taxon>
        <taxon>metagenomes</taxon>
        <taxon>organismal metagenomes</taxon>
    </lineage>
</organism>
<evidence type="ECO:0000313" key="2">
    <source>
        <dbReference type="EMBL" id="QJA81376.1"/>
    </source>
</evidence>
<evidence type="ECO:0000313" key="1">
    <source>
        <dbReference type="EMBL" id="QJA62364.1"/>
    </source>
</evidence>
<dbReference type="EMBL" id="MT142457">
    <property type="protein sequence ID" value="QJA81376.1"/>
    <property type="molecule type" value="Genomic_DNA"/>
</dbReference>
<accession>A0A6M3KHD5</accession>
<sequence>MNVIHDDETGGIMMIPLIVDWGISKTCQIENCEEQTNAIICFNADETPTGKTLHFGICEKHHAEAKASGRFDYKVTV</sequence>
<name>A0A6M3KHD5_9ZZZZ</name>
<dbReference type="AlphaFoldDB" id="A0A6M3KHD5"/>
<protein>
    <submittedName>
        <fullName evidence="2">Uncharacterized protein</fullName>
    </submittedName>
</protein>
<dbReference type="EMBL" id="MT141469">
    <property type="protein sequence ID" value="QJA62364.1"/>
    <property type="molecule type" value="Genomic_DNA"/>
</dbReference>
<proteinExistence type="predicted"/>